<organism evidence="3 4">
    <name type="scientific">Alkalibacillus haloalkaliphilus</name>
    <dbReference type="NCBI Taxonomy" id="94136"/>
    <lineage>
        <taxon>Bacteria</taxon>
        <taxon>Bacillati</taxon>
        <taxon>Bacillota</taxon>
        <taxon>Bacilli</taxon>
        <taxon>Bacillales</taxon>
        <taxon>Bacillaceae</taxon>
        <taxon>Alkalibacillus</taxon>
    </lineage>
</organism>
<dbReference type="GO" id="GO:0005737">
    <property type="term" value="C:cytoplasm"/>
    <property type="evidence" value="ECO:0007669"/>
    <property type="project" value="TreeGrafter"/>
</dbReference>
<keyword evidence="4" id="KW-1185">Reference proteome</keyword>
<dbReference type="Pfam" id="PF14398">
    <property type="entry name" value="ATPgrasp_YheCD"/>
    <property type="match status" value="2"/>
</dbReference>
<dbReference type="Pfam" id="PF26154">
    <property type="entry name" value="DUF8042"/>
    <property type="match status" value="1"/>
</dbReference>
<gene>
    <name evidence="3" type="ORF">AHA02nite_29440</name>
</gene>
<comment type="caution">
    <text evidence="3">The sequence shown here is derived from an EMBL/GenBank/DDBJ whole genome shotgun (WGS) entry which is preliminary data.</text>
</comment>
<dbReference type="RefSeq" id="WP_170236124.1">
    <property type="nucleotide sequence ID" value="NZ_BJYA01000026.1"/>
</dbReference>
<evidence type="ECO:0000313" key="3">
    <source>
        <dbReference type="EMBL" id="GEN47168.1"/>
    </source>
</evidence>
<dbReference type="EMBL" id="BJYA01000026">
    <property type="protein sequence ID" value="GEN47168.1"/>
    <property type="molecule type" value="Genomic_DNA"/>
</dbReference>
<dbReference type="PROSITE" id="PS50975">
    <property type="entry name" value="ATP_GRASP"/>
    <property type="match status" value="1"/>
</dbReference>
<dbReference type="Proteomes" id="UP000321440">
    <property type="component" value="Unassembled WGS sequence"/>
</dbReference>
<dbReference type="Gene3D" id="3.30.470.20">
    <property type="entry name" value="ATP-grasp fold, B domain"/>
    <property type="match status" value="1"/>
</dbReference>
<keyword evidence="1" id="KW-0067">ATP-binding</keyword>
<evidence type="ECO:0000259" key="2">
    <source>
        <dbReference type="PROSITE" id="PS50975"/>
    </source>
</evidence>
<dbReference type="PANTHER" id="PTHR21621">
    <property type="entry name" value="RIBOSOMAL PROTEIN S6 MODIFICATION PROTEIN"/>
    <property type="match status" value="1"/>
</dbReference>
<evidence type="ECO:0000313" key="4">
    <source>
        <dbReference type="Proteomes" id="UP000321440"/>
    </source>
</evidence>
<reference evidence="3 4" key="1">
    <citation type="submission" date="2019-07" db="EMBL/GenBank/DDBJ databases">
        <title>Whole genome shotgun sequence of Alkalibacillus haloalkaliphilus NBRC 103110.</title>
        <authorList>
            <person name="Hosoyama A."/>
            <person name="Uohara A."/>
            <person name="Ohji S."/>
            <person name="Ichikawa N."/>
        </authorList>
    </citation>
    <scope>NUCLEOTIDE SEQUENCE [LARGE SCALE GENOMIC DNA]</scope>
    <source>
        <strain evidence="3 4">NBRC 103110</strain>
    </source>
</reference>
<dbReference type="InterPro" id="IPR058355">
    <property type="entry name" value="DUF8042"/>
</dbReference>
<sequence length="831" mass="96919">MTTPISQKEQQQIHIIVDTMIEASEHTITFFNEGKVNDAIQAFSSVVEGFYAVTQLTNYYSIQFGSLIKEIEGNINDIATHVENQYIAKAKKDIKMLLIPNLNNWKNELSNTLLDSRLSNKTVNIGVYYDKHSPLKAFKEPRILSLVNAANKLGIDLYFFSSKDVDLINEKITAHIYSNSEWITELKDFPDAIYNIVPLHSSQQSRIERKLRRKIPFTSFPVGGKYQLIKTLVRNKRYANLLPPFHLITDELIIKSFFQNHTEAVIKPFAGRRGENIYFIRKSGERFRVTEHKKTKIMNKDSFYNWINETCLKNQKYIIQKYINATTTKNEPYDIRAHMQKNGEGQWQITKVYPRIGTNKTILSNISRGGRTEDLLTFFEKEYGDKSEELFKSVCELANNLTHYIDKLHHFSIEELGIDIALDQDLKFWIYEANQVPESRYHEGDRAQTILEYAQYIAINQIFHQNQYTDKSKLTNIFDSVSSKLPFKSTDDKISVGMLIPQNEVNELTVASAYVANYENVYFYYFTIKDIDYEEMKIRGYFYQNHEWVPKIVEYPDVIYDRLRGRGISNFKHVYDEFEGIPFTNELKGLSHDKVEVYDQITSAGLFNEHIIPYKKIERVKDIEHFMQDFNRVILKPTGGSFAIGVHYIEKKKNLDYIVIQGAEKKYYNKVTLTQYLRELLKKGQFVIQEYIETRTIDNNPMDVRVRMTKNSEGKWDFVTIFPRIGFHETVITPVEKGGYTTNLIPFLERNFKGDSKVLTNNIEELSLNLVKSIEAYFDYSLSDIGIDLALDQYSSIKIIELNVNKPGTFHNEFQTAQYVIPYAKFLALNK</sequence>
<dbReference type="AlphaFoldDB" id="A0A511W9Y6"/>
<accession>A0A511W9Y6</accession>
<evidence type="ECO:0000256" key="1">
    <source>
        <dbReference type="PROSITE-ProRule" id="PRU00409"/>
    </source>
</evidence>
<dbReference type="GO" id="GO:0016879">
    <property type="term" value="F:ligase activity, forming carbon-nitrogen bonds"/>
    <property type="evidence" value="ECO:0007669"/>
    <property type="project" value="TreeGrafter"/>
</dbReference>
<protein>
    <recommendedName>
        <fullName evidence="2">ATP-grasp domain-containing protein</fullName>
    </recommendedName>
</protein>
<dbReference type="SUPFAM" id="SSF56059">
    <property type="entry name" value="Glutathione synthetase ATP-binding domain-like"/>
    <property type="match status" value="2"/>
</dbReference>
<dbReference type="InterPro" id="IPR011761">
    <property type="entry name" value="ATP-grasp"/>
</dbReference>
<name>A0A511W9Y6_9BACI</name>
<dbReference type="InterPro" id="IPR026838">
    <property type="entry name" value="YheC/D"/>
</dbReference>
<dbReference type="GO" id="GO:0005524">
    <property type="term" value="F:ATP binding"/>
    <property type="evidence" value="ECO:0007669"/>
    <property type="project" value="UniProtKB-UniRule"/>
</dbReference>
<dbReference type="GO" id="GO:0046872">
    <property type="term" value="F:metal ion binding"/>
    <property type="evidence" value="ECO:0007669"/>
    <property type="project" value="InterPro"/>
</dbReference>
<proteinExistence type="predicted"/>
<dbReference type="PANTHER" id="PTHR21621:SF0">
    <property type="entry name" value="BETA-CITRYLGLUTAMATE SYNTHASE B-RELATED"/>
    <property type="match status" value="1"/>
</dbReference>
<feature type="domain" description="ATP-grasp" evidence="2">
    <location>
        <begin position="604"/>
        <end position="828"/>
    </location>
</feature>
<keyword evidence="1" id="KW-0547">Nucleotide-binding</keyword>